<protein>
    <submittedName>
        <fullName evidence="8">Methyl-accepting chemotaxis sensory transducer</fullName>
    </submittedName>
</protein>
<keyword evidence="9" id="KW-1185">Reference proteome</keyword>
<evidence type="ECO:0000256" key="2">
    <source>
        <dbReference type="ARBA" id="ARBA00023224"/>
    </source>
</evidence>
<dbReference type="PATRIC" id="fig|765913.3.peg.3211"/>
<dbReference type="SUPFAM" id="SSF58104">
    <property type="entry name" value="Methyl-accepting chemotaxis protein (MCP) signaling domain"/>
    <property type="match status" value="1"/>
</dbReference>
<dbReference type="CDD" id="cd11386">
    <property type="entry name" value="MCP_signal"/>
    <property type="match status" value="1"/>
</dbReference>
<dbReference type="AlphaFoldDB" id="G2E4C9"/>
<dbReference type="Pfam" id="PF00015">
    <property type="entry name" value="MCPsignal"/>
    <property type="match status" value="1"/>
</dbReference>
<feature type="transmembrane region" description="Helical" evidence="6">
    <location>
        <begin position="39"/>
        <end position="60"/>
    </location>
</feature>
<feature type="region of interest" description="Disordered" evidence="5">
    <location>
        <begin position="166"/>
        <end position="195"/>
    </location>
</feature>
<keyword evidence="6" id="KW-1133">Transmembrane helix</keyword>
<proteinExistence type="inferred from homology"/>
<keyword evidence="6" id="KW-0812">Transmembrane</keyword>
<reference evidence="8 9" key="1">
    <citation type="submission" date="2011-06" db="EMBL/GenBank/DDBJ databases">
        <title>The draft genome of Thiorhodococcus drewsii AZ1.</title>
        <authorList>
            <consortium name="US DOE Joint Genome Institute (JGI-PGF)"/>
            <person name="Lucas S."/>
            <person name="Han J."/>
            <person name="Lapidus A."/>
            <person name="Cheng J.-F."/>
            <person name="Goodwin L."/>
            <person name="Pitluck S."/>
            <person name="Peters L."/>
            <person name="Land M.L."/>
            <person name="Hauser L."/>
            <person name="Vogl K."/>
            <person name="Liu Z."/>
            <person name="Imhoff J."/>
            <person name="Thiel V."/>
            <person name="Frigaard N.-U."/>
            <person name="Bryant D.A."/>
            <person name="Woyke T.J."/>
        </authorList>
    </citation>
    <scope>NUCLEOTIDE SEQUENCE [LARGE SCALE GENOMIC DNA]</scope>
    <source>
        <strain evidence="8 9">AZ1</strain>
    </source>
</reference>
<evidence type="ECO:0000313" key="8">
    <source>
        <dbReference type="EMBL" id="EGV29698.1"/>
    </source>
</evidence>
<feature type="compositionally biased region" description="Polar residues" evidence="5">
    <location>
        <begin position="172"/>
        <end position="187"/>
    </location>
</feature>
<evidence type="ECO:0000256" key="6">
    <source>
        <dbReference type="SAM" id="Phobius"/>
    </source>
</evidence>
<dbReference type="GO" id="GO:0006935">
    <property type="term" value="P:chemotaxis"/>
    <property type="evidence" value="ECO:0007669"/>
    <property type="project" value="UniProtKB-ARBA"/>
</dbReference>
<dbReference type="GO" id="GO:0016020">
    <property type="term" value="C:membrane"/>
    <property type="evidence" value="ECO:0007669"/>
    <property type="project" value="UniProtKB-SubCell"/>
</dbReference>
<accession>G2E4C9</accession>
<evidence type="ECO:0000256" key="4">
    <source>
        <dbReference type="PROSITE-ProRule" id="PRU00284"/>
    </source>
</evidence>
<evidence type="ECO:0000259" key="7">
    <source>
        <dbReference type="PROSITE" id="PS50111"/>
    </source>
</evidence>
<dbReference type="GO" id="GO:0007165">
    <property type="term" value="P:signal transduction"/>
    <property type="evidence" value="ECO:0007669"/>
    <property type="project" value="UniProtKB-KW"/>
</dbReference>
<dbReference type="STRING" id="765913.ThidrDRAFT_3142"/>
<dbReference type="InterPro" id="IPR004089">
    <property type="entry name" value="MCPsignal_dom"/>
</dbReference>
<sequence>MPEGDDANTMGFWLIGTLVGILAGLGGFLAATLGEGGLYPSLASHLILGVAIAAITTWLLKKTLGQALRGLESTLSHMHADGDLSRRVPEIKGPTARSALLFNALIESFQGIMGKVIFDAERVAATADALAKHARVVADGSNAQRETSGNLVERIERMTTSVNAAAEHASRTAENAQNAHDLSQEGTHTAAEASSEIERIARSVEGSAQVIAALGERSQAIGGIVSVIREIAEQTNLLALNAAIEAARAGEQGRGFAVVADEVRSLAERTATSTSEIAPMIAAIQQETQTAIASIRQGSEQADSGATLARQAADSLDHINRGAQETMERVDEIAAVITEQGRESEQVVGAVHEIMSMVERNASGAAETLQEAQELESLAANLHEISKVFKLGDTGAEAIAIHKRMPDIVQQAAAALGKTLEQALDQGHVEEQALFEPSYTPIPDTEPKKFTTGFDHLTDRLFPPIQEPILDREPALVYVIGCDRKGYVPTHNRRFAQPLTGKPAIDLIHNRTKRIFDDPVGRQCGAHELSFLIQTYRRDTGEIVHDISAPVYIRGRHWGGCRIGYRA</sequence>
<dbReference type="Proteomes" id="UP000004200">
    <property type="component" value="Unassembled WGS sequence"/>
</dbReference>
<comment type="subcellular location">
    <subcellularLocation>
        <location evidence="1">Membrane</location>
    </subcellularLocation>
</comment>
<keyword evidence="6" id="KW-0472">Membrane</keyword>
<keyword evidence="2 4" id="KW-0807">Transducer</keyword>
<dbReference type="eggNOG" id="COG0840">
    <property type="taxonomic scope" value="Bacteria"/>
</dbReference>
<dbReference type="Gene3D" id="1.10.287.950">
    <property type="entry name" value="Methyl-accepting chemotaxis protein"/>
    <property type="match status" value="1"/>
</dbReference>
<dbReference type="PANTHER" id="PTHR32089:SF112">
    <property type="entry name" value="LYSOZYME-LIKE PROTEIN-RELATED"/>
    <property type="match status" value="1"/>
</dbReference>
<name>G2E4C9_9GAMM</name>
<gene>
    <name evidence="8" type="ORF">ThidrDRAFT_3142</name>
</gene>
<dbReference type="PANTHER" id="PTHR32089">
    <property type="entry name" value="METHYL-ACCEPTING CHEMOTAXIS PROTEIN MCPB"/>
    <property type="match status" value="1"/>
</dbReference>
<feature type="domain" description="Methyl-accepting transducer" evidence="7">
    <location>
        <begin position="119"/>
        <end position="355"/>
    </location>
</feature>
<feature type="transmembrane region" description="Helical" evidence="6">
    <location>
        <begin position="12"/>
        <end position="33"/>
    </location>
</feature>
<evidence type="ECO:0000256" key="5">
    <source>
        <dbReference type="SAM" id="MobiDB-lite"/>
    </source>
</evidence>
<evidence type="ECO:0000256" key="1">
    <source>
        <dbReference type="ARBA" id="ARBA00004370"/>
    </source>
</evidence>
<dbReference type="EMBL" id="AFWT01000024">
    <property type="protein sequence ID" value="EGV29698.1"/>
    <property type="molecule type" value="Genomic_DNA"/>
</dbReference>
<dbReference type="PROSITE" id="PS50111">
    <property type="entry name" value="CHEMOTAXIS_TRANSDUC_2"/>
    <property type="match status" value="1"/>
</dbReference>
<evidence type="ECO:0000313" key="9">
    <source>
        <dbReference type="Proteomes" id="UP000004200"/>
    </source>
</evidence>
<comment type="caution">
    <text evidence="8">The sequence shown here is derived from an EMBL/GenBank/DDBJ whole genome shotgun (WGS) entry which is preliminary data.</text>
</comment>
<dbReference type="FunFam" id="1.10.287.950:FF:000001">
    <property type="entry name" value="Methyl-accepting chemotaxis sensory transducer"/>
    <property type="match status" value="1"/>
</dbReference>
<comment type="similarity">
    <text evidence="3">Belongs to the methyl-accepting chemotaxis (MCP) protein family.</text>
</comment>
<dbReference type="SMART" id="SM00283">
    <property type="entry name" value="MA"/>
    <property type="match status" value="1"/>
</dbReference>
<evidence type="ECO:0000256" key="3">
    <source>
        <dbReference type="ARBA" id="ARBA00029447"/>
    </source>
</evidence>
<organism evidence="8 9">
    <name type="scientific">Thiorhodococcus drewsii AZ1</name>
    <dbReference type="NCBI Taxonomy" id="765913"/>
    <lineage>
        <taxon>Bacteria</taxon>
        <taxon>Pseudomonadati</taxon>
        <taxon>Pseudomonadota</taxon>
        <taxon>Gammaproteobacteria</taxon>
        <taxon>Chromatiales</taxon>
        <taxon>Chromatiaceae</taxon>
        <taxon>Thiorhodococcus</taxon>
    </lineage>
</organism>